<dbReference type="Gene3D" id="1.10.10.10">
    <property type="entry name" value="Winged helix-like DNA-binding domain superfamily/Winged helix DNA-binding domain"/>
    <property type="match status" value="1"/>
</dbReference>
<evidence type="ECO:0000313" key="3">
    <source>
        <dbReference type="Proteomes" id="UP000436006"/>
    </source>
</evidence>
<dbReference type="PANTHER" id="PTHR33169:SF14">
    <property type="entry name" value="TRANSCRIPTIONAL REGULATOR RV3488"/>
    <property type="match status" value="1"/>
</dbReference>
<proteinExistence type="predicted"/>
<reference evidence="2 3" key="1">
    <citation type="submission" date="2019-12" db="EMBL/GenBank/DDBJ databases">
        <title>Spirosoma sp. HMF4905 genome sequencing and assembly.</title>
        <authorList>
            <person name="Kang H."/>
            <person name="Cha I."/>
            <person name="Kim H."/>
            <person name="Joh K."/>
        </authorList>
    </citation>
    <scope>NUCLEOTIDE SEQUENCE [LARGE SCALE GENOMIC DNA]</scope>
    <source>
        <strain evidence="2 3">HMF4905</strain>
    </source>
</reference>
<feature type="domain" description="Transcription regulator PadR N-terminal" evidence="1">
    <location>
        <begin position="20"/>
        <end position="93"/>
    </location>
</feature>
<keyword evidence="3" id="KW-1185">Reference proteome</keyword>
<dbReference type="AlphaFoldDB" id="A0A7K1SAS9"/>
<evidence type="ECO:0000313" key="2">
    <source>
        <dbReference type="EMBL" id="MVM30924.1"/>
    </source>
</evidence>
<gene>
    <name evidence="2" type="ORF">GO755_12855</name>
</gene>
<dbReference type="InterPro" id="IPR036388">
    <property type="entry name" value="WH-like_DNA-bd_sf"/>
</dbReference>
<dbReference type="EMBL" id="WPIN01000004">
    <property type="protein sequence ID" value="MVM30924.1"/>
    <property type="molecule type" value="Genomic_DNA"/>
</dbReference>
<accession>A0A7K1SAS9</accession>
<dbReference type="InterPro" id="IPR052509">
    <property type="entry name" value="Metal_resp_DNA-bind_regulator"/>
</dbReference>
<dbReference type="RefSeq" id="WP_157585318.1">
    <property type="nucleotide sequence ID" value="NZ_WPIN01000004.1"/>
</dbReference>
<dbReference type="Pfam" id="PF03551">
    <property type="entry name" value="PadR"/>
    <property type="match status" value="1"/>
</dbReference>
<comment type="caution">
    <text evidence="2">The sequence shown here is derived from an EMBL/GenBank/DDBJ whole genome shotgun (WGS) entry which is preliminary data.</text>
</comment>
<dbReference type="Proteomes" id="UP000436006">
    <property type="component" value="Unassembled WGS sequence"/>
</dbReference>
<dbReference type="PANTHER" id="PTHR33169">
    <property type="entry name" value="PADR-FAMILY TRANSCRIPTIONAL REGULATOR"/>
    <property type="match status" value="1"/>
</dbReference>
<protein>
    <submittedName>
        <fullName evidence="2">PadR family transcriptional regulator</fullName>
    </submittedName>
</protein>
<name>A0A7K1SAS9_9BACT</name>
<dbReference type="SUPFAM" id="SSF46785">
    <property type="entry name" value="Winged helix' DNA-binding domain"/>
    <property type="match status" value="1"/>
</dbReference>
<organism evidence="2 3">
    <name type="scientific">Spirosoma arboris</name>
    <dbReference type="NCBI Taxonomy" id="2682092"/>
    <lineage>
        <taxon>Bacteria</taxon>
        <taxon>Pseudomonadati</taxon>
        <taxon>Bacteroidota</taxon>
        <taxon>Cytophagia</taxon>
        <taxon>Cytophagales</taxon>
        <taxon>Cytophagaceae</taxon>
        <taxon>Spirosoma</taxon>
    </lineage>
</organism>
<evidence type="ECO:0000259" key="1">
    <source>
        <dbReference type="Pfam" id="PF03551"/>
    </source>
</evidence>
<dbReference type="InterPro" id="IPR036390">
    <property type="entry name" value="WH_DNA-bd_sf"/>
</dbReference>
<dbReference type="InterPro" id="IPR005149">
    <property type="entry name" value="Tscrpt_reg_PadR_N"/>
</dbReference>
<sequence>MASQENLNKELVAAAMVPLVLTILAQQENYGYEIIRQVRELSGGKLDLAEGTLYPVLRKLEQRGLVESFWQTAQNDRQRKYYRLKDQGRETLAAERTNWNLVNQLLQHLWTPNPSLT</sequence>